<organism evidence="4 5">
    <name type="scientific">Vibrio mangrovi</name>
    <dbReference type="NCBI Taxonomy" id="474394"/>
    <lineage>
        <taxon>Bacteria</taxon>
        <taxon>Pseudomonadati</taxon>
        <taxon>Pseudomonadota</taxon>
        <taxon>Gammaproteobacteria</taxon>
        <taxon>Vibrionales</taxon>
        <taxon>Vibrionaceae</taxon>
        <taxon>Vibrio</taxon>
    </lineage>
</organism>
<dbReference type="GO" id="GO:0003677">
    <property type="term" value="F:DNA binding"/>
    <property type="evidence" value="ECO:0007669"/>
    <property type="project" value="UniProtKB-KW"/>
</dbReference>
<accession>A0A1Y6IYP0</accession>
<dbReference type="OrthoDB" id="9810578at2"/>
<dbReference type="PANTHER" id="PTHR46558">
    <property type="entry name" value="TRACRIPTIONAL REGULATORY PROTEIN-RELATED-RELATED"/>
    <property type="match status" value="1"/>
</dbReference>
<name>A0A1Y6IYP0_9VIBR</name>
<evidence type="ECO:0000313" key="5">
    <source>
        <dbReference type="Proteomes" id="UP000196125"/>
    </source>
</evidence>
<dbReference type="SUPFAM" id="SSF47413">
    <property type="entry name" value="lambda repressor-like DNA-binding domains"/>
    <property type="match status" value="1"/>
</dbReference>
<dbReference type="Gene3D" id="1.10.260.40">
    <property type="entry name" value="lambda repressor-like DNA-binding domains"/>
    <property type="match status" value="1"/>
</dbReference>
<keyword evidence="1" id="KW-0238">DNA-binding</keyword>
<gene>
    <name evidence="3" type="ORF">SBX37_05550</name>
    <name evidence="4" type="ORF">VIM7927_04114</name>
</gene>
<dbReference type="PROSITE" id="PS50943">
    <property type="entry name" value="HTH_CROC1"/>
    <property type="match status" value="1"/>
</dbReference>
<proteinExistence type="predicted"/>
<dbReference type="InterPro" id="IPR010982">
    <property type="entry name" value="Lambda_DNA-bd_dom_sf"/>
</dbReference>
<evidence type="ECO:0000313" key="6">
    <source>
        <dbReference type="Proteomes" id="UP001283366"/>
    </source>
</evidence>
<evidence type="ECO:0000313" key="3">
    <source>
        <dbReference type="EMBL" id="MDW6002329.1"/>
    </source>
</evidence>
<dbReference type="SMART" id="SM00530">
    <property type="entry name" value="HTH_XRE"/>
    <property type="match status" value="1"/>
</dbReference>
<dbReference type="InterPro" id="IPR001387">
    <property type="entry name" value="Cro/C1-type_HTH"/>
</dbReference>
<dbReference type="EMBL" id="JAWRCO010000001">
    <property type="protein sequence ID" value="MDW6002329.1"/>
    <property type="molecule type" value="Genomic_DNA"/>
</dbReference>
<dbReference type="RefSeq" id="WP_087482778.1">
    <property type="nucleotide sequence ID" value="NZ_AP024883.1"/>
</dbReference>
<evidence type="ECO:0000259" key="2">
    <source>
        <dbReference type="PROSITE" id="PS50943"/>
    </source>
</evidence>
<evidence type="ECO:0000256" key="1">
    <source>
        <dbReference type="ARBA" id="ARBA00023125"/>
    </source>
</evidence>
<sequence length="112" mass="12497">MTLAERLTELRVSKKASLQAVADAVGVSKPHIWELEKGKTKNPSLELLKKLALYYGITLDSLVGLDSGENTSAHVLFRDFKLDIDNLSEEDRQTIKNALEMAEALIKQRKST</sequence>
<evidence type="ECO:0000313" key="4">
    <source>
        <dbReference type="EMBL" id="SMS02774.1"/>
    </source>
</evidence>
<protein>
    <submittedName>
        <fullName evidence="4">Anaerobic benzoate catabolism transcriptional regulator</fullName>
    </submittedName>
    <submittedName>
        <fullName evidence="3">Helix-turn-helix transcriptional regulator</fullName>
    </submittedName>
</protein>
<feature type="domain" description="HTH cro/C1-type" evidence="2">
    <location>
        <begin position="7"/>
        <end position="62"/>
    </location>
</feature>
<dbReference type="AlphaFoldDB" id="A0A1Y6IYP0"/>
<dbReference type="EMBL" id="FXXI01000012">
    <property type="protein sequence ID" value="SMS02774.1"/>
    <property type="molecule type" value="Genomic_DNA"/>
</dbReference>
<dbReference type="Pfam" id="PF01381">
    <property type="entry name" value="HTH_3"/>
    <property type="match status" value="1"/>
</dbReference>
<reference evidence="4 5" key="1">
    <citation type="submission" date="2017-05" db="EMBL/GenBank/DDBJ databases">
        <authorList>
            <person name="Song R."/>
            <person name="Chenine A.L."/>
            <person name="Ruprecht R.M."/>
        </authorList>
    </citation>
    <scope>NUCLEOTIDE SEQUENCE [LARGE SCALE GENOMIC DNA]</scope>
    <source>
        <strain evidence="4 5">CECT 7927</strain>
    </source>
</reference>
<dbReference type="PANTHER" id="PTHR46558:SF11">
    <property type="entry name" value="HTH-TYPE TRANSCRIPTIONAL REGULATOR XRE"/>
    <property type="match status" value="1"/>
</dbReference>
<dbReference type="Proteomes" id="UP001283366">
    <property type="component" value="Unassembled WGS sequence"/>
</dbReference>
<dbReference type="CDD" id="cd00093">
    <property type="entry name" value="HTH_XRE"/>
    <property type="match status" value="1"/>
</dbReference>
<dbReference type="Proteomes" id="UP000196125">
    <property type="component" value="Unassembled WGS sequence"/>
</dbReference>
<keyword evidence="6" id="KW-1185">Reference proteome</keyword>
<reference evidence="3 6" key="2">
    <citation type="submission" date="2023-11" db="EMBL/GenBank/DDBJ databases">
        <title>Plant-associative lifestyle of Vibrio porteresiae and its evolutionary dynamics.</title>
        <authorList>
            <person name="Rameshkumar N."/>
            <person name="Kirti K."/>
        </authorList>
    </citation>
    <scope>NUCLEOTIDE SEQUENCE [LARGE SCALE GENOMIC DNA]</scope>
    <source>
        <strain evidence="3 6">MSSRF38</strain>
    </source>
</reference>